<keyword evidence="3" id="KW-1185">Reference proteome</keyword>
<dbReference type="STRING" id="1314751.GCA_001591425_00486"/>
<evidence type="ECO:0000256" key="1">
    <source>
        <dbReference type="SAM" id="Phobius"/>
    </source>
</evidence>
<reference evidence="2 3" key="1">
    <citation type="submission" date="2016-12" db="EMBL/GenBank/DDBJ databases">
        <title>The whole genome sequencing and assembly of Bacillus cohnii DSM 6307T strain.</title>
        <authorList>
            <person name="Lee Y.-J."/>
            <person name="Yi H."/>
            <person name="Bahn Y.-S."/>
            <person name="Kim J.F."/>
            <person name="Lee D.-W."/>
        </authorList>
    </citation>
    <scope>NUCLEOTIDE SEQUENCE [LARGE SCALE GENOMIC DNA]</scope>
    <source>
        <strain evidence="2 3">DSM 6307</strain>
    </source>
</reference>
<dbReference type="AlphaFoldDB" id="A0A223KXT3"/>
<feature type="transmembrane region" description="Helical" evidence="1">
    <location>
        <begin position="45"/>
        <end position="66"/>
    </location>
</feature>
<keyword evidence="1" id="KW-0472">Membrane</keyword>
<keyword evidence="1" id="KW-0812">Transmembrane</keyword>
<gene>
    <name evidence="2" type="ORF">BC6307_07785</name>
</gene>
<dbReference type="Proteomes" id="UP000215224">
    <property type="component" value="Chromosome"/>
</dbReference>
<feature type="transmembrane region" description="Helical" evidence="1">
    <location>
        <begin position="6"/>
        <end position="24"/>
    </location>
</feature>
<keyword evidence="1" id="KW-1133">Transmembrane helix</keyword>
<sequence>MLQIAFPVIVAVVSFLIFSKIFRGKDKTDNGFELNYFKLSYRRKLIRNLISTPIIIVALIVIYFLSNWSLPVYIIFVVCLLLGFCIEALYNYAEWKRDEESGM</sequence>
<organism evidence="2 3">
    <name type="scientific">Sutcliffiella cohnii</name>
    <dbReference type="NCBI Taxonomy" id="33932"/>
    <lineage>
        <taxon>Bacteria</taxon>
        <taxon>Bacillati</taxon>
        <taxon>Bacillota</taxon>
        <taxon>Bacilli</taxon>
        <taxon>Bacillales</taxon>
        <taxon>Bacillaceae</taxon>
        <taxon>Sutcliffiella</taxon>
    </lineage>
</organism>
<feature type="transmembrane region" description="Helical" evidence="1">
    <location>
        <begin position="72"/>
        <end position="93"/>
    </location>
</feature>
<protein>
    <submittedName>
        <fullName evidence="2">Uncharacterized protein</fullName>
    </submittedName>
</protein>
<dbReference type="EMBL" id="CP018866">
    <property type="protein sequence ID" value="AST94269.1"/>
    <property type="molecule type" value="Genomic_DNA"/>
</dbReference>
<accession>A0A223KXT3</accession>
<name>A0A223KXT3_9BACI</name>
<evidence type="ECO:0000313" key="3">
    <source>
        <dbReference type="Proteomes" id="UP000215224"/>
    </source>
</evidence>
<proteinExistence type="predicted"/>
<evidence type="ECO:0000313" key="2">
    <source>
        <dbReference type="EMBL" id="AST94269.1"/>
    </source>
</evidence>
<dbReference type="KEGG" id="bcoh:BC6307_07785"/>